<sequence>LTFEEEELREQCVKCLNNCAAAELRLERPEAALASCEAALRLSPDNGKALLRRGKLLAEQGRDEEAALALRRALQLEPASKVRAAGSCAGGSPRGCGGDGAWSRVTARGRPARAAHGQRQRRFPGHRSAHTAASASERASLLRRKGKEPGLQLAPPAAPR</sequence>
<dbReference type="GO" id="GO:0005740">
    <property type="term" value="C:mitochondrial envelope"/>
    <property type="evidence" value="ECO:0007669"/>
    <property type="project" value="TreeGrafter"/>
</dbReference>
<dbReference type="Proteomes" id="UP000694420">
    <property type="component" value="Unplaced"/>
</dbReference>
<keyword evidence="4" id="KW-1185">Reference proteome</keyword>
<dbReference type="InterPro" id="IPR011990">
    <property type="entry name" value="TPR-like_helical_dom_sf"/>
</dbReference>
<name>A0A8C6ZJB9_NOTPE</name>
<feature type="repeat" description="TPR" evidence="1">
    <location>
        <begin position="47"/>
        <end position="80"/>
    </location>
</feature>
<dbReference type="GO" id="GO:0043066">
    <property type="term" value="P:negative regulation of apoptotic process"/>
    <property type="evidence" value="ECO:0007669"/>
    <property type="project" value="TreeGrafter"/>
</dbReference>
<organism evidence="3 4">
    <name type="scientific">Nothoprocta perdicaria</name>
    <name type="common">Chilean tinamou</name>
    <name type="synonym">Crypturus perdicarius</name>
    <dbReference type="NCBI Taxonomy" id="30464"/>
    <lineage>
        <taxon>Eukaryota</taxon>
        <taxon>Metazoa</taxon>
        <taxon>Chordata</taxon>
        <taxon>Craniata</taxon>
        <taxon>Vertebrata</taxon>
        <taxon>Euteleostomi</taxon>
        <taxon>Archelosauria</taxon>
        <taxon>Archosauria</taxon>
        <taxon>Dinosauria</taxon>
        <taxon>Saurischia</taxon>
        <taxon>Theropoda</taxon>
        <taxon>Coelurosauria</taxon>
        <taxon>Aves</taxon>
        <taxon>Palaeognathae</taxon>
        <taxon>Tinamiformes</taxon>
        <taxon>Tinamidae</taxon>
        <taxon>Nothoprocta</taxon>
    </lineage>
</organism>
<dbReference type="AlphaFoldDB" id="A0A8C6ZJB9"/>
<dbReference type="GO" id="GO:0044183">
    <property type="term" value="F:protein folding chaperone"/>
    <property type="evidence" value="ECO:0007669"/>
    <property type="project" value="TreeGrafter"/>
</dbReference>
<evidence type="ECO:0000256" key="1">
    <source>
        <dbReference type="PROSITE-ProRule" id="PRU00339"/>
    </source>
</evidence>
<reference evidence="3" key="1">
    <citation type="submission" date="2025-08" db="UniProtKB">
        <authorList>
            <consortium name="Ensembl"/>
        </authorList>
    </citation>
    <scope>IDENTIFICATION</scope>
</reference>
<feature type="region of interest" description="Disordered" evidence="2">
    <location>
        <begin position="82"/>
        <end position="160"/>
    </location>
</feature>
<proteinExistence type="predicted"/>
<feature type="compositionally biased region" description="Basic residues" evidence="2">
    <location>
        <begin position="110"/>
        <end position="129"/>
    </location>
</feature>
<dbReference type="Gene3D" id="1.25.40.10">
    <property type="entry name" value="Tetratricopeptide repeat domain"/>
    <property type="match status" value="1"/>
</dbReference>
<dbReference type="PANTHER" id="PTHR46512">
    <property type="entry name" value="PEPTIDYLPROLYL ISOMERASE"/>
    <property type="match status" value="1"/>
</dbReference>
<evidence type="ECO:0000313" key="3">
    <source>
        <dbReference type="Ensembl" id="ENSNPEP00000013278.1"/>
    </source>
</evidence>
<keyword evidence="1" id="KW-0802">TPR repeat</keyword>
<dbReference type="Ensembl" id="ENSNPET00000013607.1">
    <property type="protein sequence ID" value="ENSNPEP00000013278.1"/>
    <property type="gene ID" value="ENSNPEG00000009926.1"/>
</dbReference>
<dbReference type="InterPro" id="IPR019734">
    <property type="entry name" value="TPR_rpt"/>
</dbReference>
<dbReference type="GO" id="GO:0005829">
    <property type="term" value="C:cytosol"/>
    <property type="evidence" value="ECO:0007669"/>
    <property type="project" value="TreeGrafter"/>
</dbReference>
<dbReference type="GO" id="GO:0016020">
    <property type="term" value="C:membrane"/>
    <property type="evidence" value="ECO:0007669"/>
    <property type="project" value="TreeGrafter"/>
</dbReference>
<evidence type="ECO:0000256" key="2">
    <source>
        <dbReference type="SAM" id="MobiDB-lite"/>
    </source>
</evidence>
<dbReference type="Pfam" id="PF14559">
    <property type="entry name" value="TPR_19"/>
    <property type="match status" value="1"/>
</dbReference>
<dbReference type="GO" id="GO:0012505">
    <property type="term" value="C:endomembrane system"/>
    <property type="evidence" value="ECO:0007669"/>
    <property type="project" value="TreeGrafter"/>
</dbReference>
<dbReference type="PROSITE" id="PS50005">
    <property type="entry name" value="TPR"/>
    <property type="match status" value="1"/>
</dbReference>
<dbReference type="PANTHER" id="PTHR46512:SF2">
    <property type="entry name" value="PEPTIDYLPROLYL ISOMERASE"/>
    <property type="match status" value="1"/>
</dbReference>
<protein>
    <submittedName>
        <fullName evidence="3">Uncharacterized protein</fullName>
    </submittedName>
</protein>
<dbReference type="SMART" id="SM00028">
    <property type="entry name" value="TPR"/>
    <property type="match status" value="2"/>
</dbReference>
<dbReference type="SUPFAM" id="SSF48452">
    <property type="entry name" value="TPR-like"/>
    <property type="match status" value="1"/>
</dbReference>
<reference evidence="3" key="2">
    <citation type="submission" date="2025-09" db="UniProtKB">
        <authorList>
            <consortium name="Ensembl"/>
        </authorList>
    </citation>
    <scope>IDENTIFICATION</scope>
</reference>
<dbReference type="InterPro" id="IPR050754">
    <property type="entry name" value="FKBP4/5/8-like"/>
</dbReference>
<accession>A0A8C6ZJB9</accession>
<feature type="compositionally biased region" description="Gly residues" evidence="2">
    <location>
        <begin position="88"/>
        <end position="100"/>
    </location>
</feature>
<evidence type="ECO:0000313" key="4">
    <source>
        <dbReference type="Proteomes" id="UP000694420"/>
    </source>
</evidence>